<dbReference type="HOGENOM" id="CLU_042829_1_1_1"/>
<dbReference type="GO" id="GO:0008263">
    <property type="term" value="F:pyrimidine-specific mismatch base pair DNA N-glycosylase activity"/>
    <property type="evidence" value="ECO:0007669"/>
    <property type="project" value="TreeGrafter"/>
</dbReference>
<protein>
    <recommendedName>
        <fullName evidence="5">Uracil-DNA glycosylase-like domain-containing protein</fullName>
    </recommendedName>
</protein>
<dbReference type="Gene3D" id="3.40.470.10">
    <property type="entry name" value="Uracil-DNA glycosylase-like domain"/>
    <property type="match status" value="1"/>
</dbReference>
<sequence>MDDEEAPRSFNGSLDKFIHSPGATPSASPVKSLKRKIGIKEEDEDAEDEKKVLLAPVSPRKTRSSKSLTQSTLVSMSRPSRQSTRSAPPRTSRNASSDTPIKAEDDASTASESSRGPVSRLRDSIPENLILLLIGVNPGIMTGQTGYAYAHPSNLYWRLLHSSGITTFRHPPSDTYRMPELYCIGNTNIVVRPTRDASQLSKEEMNAGVPVLEEKIARFRPEAVCLVGKGIWEAVWRVKHGRNIKKEEFKYGWQDEEENMGRVRPVVGGSSRDAWPGARVFVATTTSGLAASMSLAEKEAIWAELGSWVKARRAARGFVLPTMSQALGTLDN</sequence>
<evidence type="ECO:0000259" key="5">
    <source>
        <dbReference type="Pfam" id="PF03167"/>
    </source>
</evidence>
<dbReference type="EMBL" id="KK207942">
    <property type="protein sequence ID" value="EZF47546.1"/>
    <property type="molecule type" value="Genomic_DNA"/>
</dbReference>
<dbReference type="SUPFAM" id="SSF52141">
    <property type="entry name" value="Uracil-DNA glycosylase-like"/>
    <property type="match status" value="1"/>
</dbReference>
<dbReference type="InterPro" id="IPR036895">
    <property type="entry name" value="Uracil-DNA_glycosylase-like_sf"/>
</dbReference>
<dbReference type="Proteomes" id="UP000023758">
    <property type="component" value="Unassembled WGS sequence"/>
</dbReference>
<feature type="region of interest" description="Disordered" evidence="4">
    <location>
        <begin position="1"/>
        <end position="120"/>
    </location>
</feature>
<keyword evidence="2" id="KW-0378">Hydrolase</keyword>
<evidence type="ECO:0000256" key="2">
    <source>
        <dbReference type="ARBA" id="ARBA00022801"/>
    </source>
</evidence>
<gene>
    <name evidence="6" type="ORF">H103_08645</name>
</gene>
<feature type="domain" description="Uracil-DNA glycosylase-like" evidence="5">
    <location>
        <begin position="126"/>
        <end position="305"/>
    </location>
</feature>
<dbReference type="AlphaFoldDB" id="A0A022VNH5"/>
<evidence type="ECO:0000313" key="6">
    <source>
        <dbReference type="EMBL" id="EZF47546.1"/>
    </source>
</evidence>
<proteinExistence type="predicted"/>
<reference evidence="6" key="1">
    <citation type="submission" date="2014-02" db="EMBL/GenBank/DDBJ databases">
        <title>The Genome Sequence of Trichophyton rubrum (morphotype fischeri) CBS 288.86.</title>
        <authorList>
            <consortium name="The Broad Institute Genomics Platform"/>
            <person name="Cuomo C.A."/>
            <person name="White T.C."/>
            <person name="Graser Y."/>
            <person name="Martinez-Rossi N."/>
            <person name="Heitman J."/>
            <person name="Young S.K."/>
            <person name="Zeng Q."/>
            <person name="Gargeya S."/>
            <person name="Abouelleil A."/>
            <person name="Alvarado L."/>
            <person name="Chapman S.B."/>
            <person name="Gainer-Dewar J."/>
            <person name="Goldberg J."/>
            <person name="Griggs A."/>
            <person name="Gujja S."/>
            <person name="Hansen M."/>
            <person name="Howarth C."/>
            <person name="Imamovic A."/>
            <person name="Larimer J."/>
            <person name="Martinez D."/>
            <person name="Murphy C."/>
            <person name="Pearson M.D."/>
            <person name="Persinoti G."/>
            <person name="Poon T."/>
            <person name="Priest M."/>
            <person name="Roberts A.D."/>
            <person name="Saif S."/>
            <person name="Shea T.D."/>
            <person name="Sykes S.N."/>
            <person name="Wortman J."/>
            <person name="Nusbaum C."/>
            <person name="Birren B."/>
        </authorList>
    </citation>
    <scope>NUCLEOTIDE SEQUENCE [LARGE SCALE GENOMIC DNA]</scope>
    <source>
        <strain evidence="6">CBS 288.86</strain>
    </source>
</reference>
<dbReference type="InterPro" id="IPR005122">
    <property type="entry name" value="Uracil-DNA_glycosylase-like"/>
</dbReference>
<accession>A0A022VNH5</accession>
<evidence type="ECO:0000256" key="4">
    <source>
        <dbReference type="SAM" id="MobiDB-lite"/>
    </source>
</evidence>
<dbReference type="FunFam" id="3.40.470.10:FF:000010">
    <property type="entry name" value="G/U mismatch-specific DNA glycosylase"/>
    <property type="match status" value="1"/>
</dbReference>
<dbReference type="InterPro" id="IPR015637">
    <property type="entry name" value="MUG/TDG"/>
</dbReference>
<dbReference type="PANTHER" id="PTHR12159">
    <property type="entry name" value="G/T AND G/U MISMATCH-SPECIFIC DNA GLYCOSYLASE"/>
    <property type="match status" value="1"/>
</dbReference>
<evidence type="ECO:0000256" key="3">
    <source>
        <dbReference type="ARBA" id="ARBA00023204"/>
    </source>
</evidence>
<dbReference type="Pfam" id="PF03167">
    <property type="entry name" value="UDG"/>
    <property type="match status" value="1"/>
</dbReference>
<dbReference type="GO" id="GO:0004844">
    <property type="term" value="F:uracil DNA N-glycosylase activity"/>
    <property type="evidence" value="ECO:0007669"/>
    <property type="project" value="TreeGrafter"/>
</dbReference>
<dbReference type="GO" id="GO:0006285">
    <property type="term" value="P:base-excision repair, AP site formation"/>
    <property type="evidence" value="ECO:0007669"/>
    <property type="project" value="InterPro"/>
</dbReference>
<feature type="compositionally biased region" description="Polar residues" evidence="4">
    <location>
        <begin position="65"/>
        <end position="99"/>
    </location>
</feature>
<keyword evidence="1" id="KW-0227">DNA damage</keyword>
<evidence type="ECO:0000256" key="1">
    <source>
        <dbReference type="ARBA" id="ARBA00022763"/>
    </source>
</evidence>
<name>A0A022VNH5_TRIRU</name>
<organism evidence="6">
    <name type="scientific">Trichophyton rubrum CBS 288.86</name>
    <dbReference type="NCBI Taxonomy" id="1215330"/>
    <lineage>
        <taxon>Eukaryota</taxon>
        <taxon>Fungi</taxon>
        <taxon>Dikarya</taxon>
        <taxon>Ascomycota</taxon>
        <taxon>Pezizomycotina</taxon>
        <taxon>Eurotiomycetes</taxon>
        <taxon>Eurotiomycetidae</taxon>
        <taxon>Onygenales</taxon>
        <taxon>Arthrodermataceae</taxon>
        <taxon>Trichophyton</taxon>
    </lineage>
</organism>
<dbReference type="OrthoDB" id="565731at2759"/>
<keyword evidence="3" id="KW-0234">DNA repair</keyword>
<dbReference type="PANTHER" id="PTHR12159:SF9">
    <property type="entry name" value="G_T MISMATCH-SPECIFIC THYMINE DNA GLYCOSYLASE"/>
    <property type="match status" value="1"/>
</dbReference>
<dbReference type="CDD" id="cd10028">
    <property type="entry name" value="UDG-F2_TDG_MUG"/>
    <property type="match status" value="1"/>
</dbReference>